<protein>
    <submittedName>
        <fullName evidence="3">DUF1800 domain-containing protein</fullName>
    </submittedName>
</protein>
<evidence type="ECO:0000313" key="3">
    <source>
        <dbReference type="EMBL" id="QJE00746.1"/>
    </source>
</evidence>
<organism evidence="3 4">
    <name type="scientific">Massilia forsythiae</name>
    <dbReference type="NCBI Taxonomy" id="2728020"/>
    <lineage>
        <taxon>Bacteria</taxon>
        <taxon>Pseudomonadati</taxon>
        <taxon>Pseudomonadota</taxon>
        <taxon>Betaproteobacteria</taxon>
        <taxon>Burkholderiales</taxon>
        <taxon>Oxalobacteraceae</taxon>
        <taxon>Telluria group</taxon>
        <taxon>Massilia</taxon>
    </lineage>
</organism>
<evidence type="ECO:0000256" key="1">
    <source>
        <dbReference type="SAM" id="Coils"/>
    </source>
</evidence>
<feature type="signal peptide" evidence="2">
    <location>
        <begin position="1"/>
        <end position="24"/>
    </location>
</feature>
<evidence type="ECO:0000313" key="4">
    <source>
        <dbReference type="Proteomes" id="UP000502415"/>
    </source>
</evidence>
<feature type="coiled-coil region" evidence="1">
    <location>
        <begin position="129"/>
        <end position="165"/>
    </location>
</feature>
<proteinExistence type="predicted"/>
<accession>A0A7Z2ZSQ5</accession>
<evidence type="ECO:0000256" key="2">
    <source>
        <dbReference type="SAM" id="SignalP"/>
    </source>
</evidence>
<sequence length="560" mass="60117">MHRRIPFFLQAGLRVALVLPAALAAAPASSTASSTAAPVSEAAASKAPAPSNAPLTQEQQAVHVLNRLAFGPRPGDVERVERMGVARWIDEQLHPEAIPLPPALTARLEALDSVNRGAGAALGEFLELRKEARNEGSEAKEQRRRRQAQATRQEAEARLLRAIDSPRQLEEVMVDFWYNHFNVFAGKDIDRALVASYERDAIRPYALGSFRNLLGATATHPAMLVYLDNAQSSARGVNENYARELMELHTLGVDGGYSQQDVTELARMLTGWTFERKRLVERGETFRFDARRHDAGSKTWLGQQIAPDGQREGEHALDVLAMHPTTARHVSRQLAQYFVSDDPPQALVERMARTWRETGGDIRSVLRTLFSSAEFMAAGNAGAKFKTPYQFVVSAVRAGAVPVRNVEPLLGALNGLGMPLYGCQTPDGYKNTQEAWLNPDALARRIGFAAALANGKLGLDKAPAAATLVTLVPPAATNAARAMAPTAANPGGGDAADMAASMAPAPKPAAAPAAPIALDPAQLQATLAEAISPHTLDIAGRSPANLRAAMLLGSPDFMQR</sequence>
<dbReference type="Pfam" id="PF08811">
    <property type="entry name" value="DUF1800"/>
    <property type="match status" value="1"/>
</dbReference>
<keyword evidence="1" id="KW-0175">Coiled coil</keyword>
<dbReference type="Proteomes" id="UP000502415">
    <property type="component" value="Chromosome"/>
</dbReference>
<dbReference type="InterPro" id="IPR014917">
    <property type="entry name" value="DUF1800"/>
</dbReference>
<dbReference type="RefSeq" id="WP_170202777.1">
    <property type="nucleotide sequence ID" value="NZ_CP051685.1"/>
</dbReference>
<name>A0A7Z2ZSQ5_9BURK</name>
<feature type="chain" id="PRO_5031320640" evidence="2">
    <location>
        <begin position="25"/>
        <end position="560"/>
    </location>
</feature>
<dbReference type="EMBL" id="CP051685">
    <property type="protein sequence ID" value="QJE00746.1"/>
    <property type="molecule type" value="Genomic_DNA"/>
</dbReference>
<dbReference type="KEGG" id="mfy:HH212_12530"/>
<dbReference type="AlphaFoldDB" id="A0A7Z2ZSQ5"/>
<keyword evidence="4" id="KW-1185">Reference proteome</keyword>
<keyword evidence="2" id="KW-0732">Signal</keyword>
<gene>
    <name evidence="3" type="ORF">HH212_12530</name>
</gene>
<reference evidence="3 4" key="1">
    <citation type="submission" date="2020-04" db="EMBL/GenBank/DDBJ databases">
        <title>Genome sequencing of novel species.</title>
        <authorList>
            <person name="Heo J."/>
            <person name="Kim S.-J."/>
            <person name="Kim J.-S."/>
            <person name="Hong S.-B."/>
            <person name="Kwon S.-W."/>
        </authorList>
    </citation>
    <scope>NUCLEOTIDE SEQUENCE [LARGE SCALE GENOMIC DNA]</scope>
    <source>
        <strain evidence="3 4">GN2-R2</strain>
    </source>
</reference>